<dbReference type="AlphaFoldDB" id="A0A2Z6QNP1"/>
<accession>A0A2Z6QNP1</accession>
<dbReference type="Gene3D" id="2.80.10.50">
    <property type="match status" value="1"/>
</dbReference>
<evidence type="ECO:0000313" key="4">
    <source>
        <dbReference type="EMBL" id="GES94985.1"/>
    </source>
</evidence>
<keyword evidence="1" id="KW-0677">Repeat</keyword>
<evidence type="ECO:0000259" key="2">
    <source>
        <dbReference type="PROSITE" id="PS50919"/>
    </source>
</evidence>
<proteinExistence type="predicted"/>
<dbReference type="EMBL" id="BEXD01001051">
    <property type="protein sequence ID" value="GBB91963.1"/>
    <property type="molecule type" value="Genomic_DNA"/>
</dbReference>
<reference evidence="4" key="2">
    <citation type="submission" date="2019-10" db="EMBL/GenBank/DDBJ databases">
        <title>Conservation and host-specific expression of non-tandemly repeated heterogenous ribosome RNA gene in arbuscular mycorrhizal fungi.</title>
        <authorList>
            <person name="Maeda T."/>
            <person name="Kobayashi Y."/>
            <person name="Nakagawa T."/>
            <person name="Ezawa T."/>
            <person name="Yamaguchi K."/>
            <person name="Bino T."/>
            <person name="Nishimoto Y."/>
            <person name="Shigenobu S."/>
            <person name="Kawaguchi M."/>
        </authorList>
    </citation>
    <scope>NUCLEOTIDE SEQUENCE</scope>
    <source>
        <strain evidence="4">HR1</strain>
    </source>
</reference>
<dbReference type="SUPFAM" id="SSF82109">
    <property type="entry name" value="MIR domain"/>
    <property type="match status" value="1"/>
</dbReference>
<name>A0A2Z6QNP1_9GLOM</name>
<keyword evidence="5" id="KW-1185">Reference proteome</keyword>
<reference evidence="3 5" key="1">
    <citation type="submission" date="2017-11" db="EMBL/GenBank/DDBJ databases">
        <title>The genome of Rhizophagus clarus HR1 reveals common genetic basis of auxotrophy among arbuscular mycorrhizal fungi.</title>
        <authorList>
            <person name="Kobayashi Y."/>
        </authorList>
    </citation>
    <scope>NUCLEOTIDE SEQUENCE [LARGE SCALE GENOMIC DNA]</scope>
    <source>
        <strain evidence="3 5">HR1</strain>
    </source>
</reference>
<protein>
    <recommendedName>
        <fullName evidence="2">MIR domain-containing protein</fullName>
    </recommendedName>
</protein>
<gene>
    <name evidence="4" type="ORF">RCL2_002167700</name>
    <name evidence="3" type="ORF">RclHR1_19440004</name>
</gene>
<feature type="domain" description="MIR" evidence="2">
    <location>
        <begin position="158"/>
        <end position="213"/>
    </location>
</feature>
<evidence type="ECO:0000313" key="5">
    <source>
        <dbReference type="Proteomes" id="UP000247702"/>
    </source>
</evidence>
<comment type="caution">
    <text evidence="3">The sequence shown here is derived from an EMBL/GenBank/DDBJ whole genome shotgun (WGS) entry which is preliminary data.</text>
</comment>
<evidence type="ECO:0000256" key="1">
    <source>
        <dbReference type="ARBA" id="ARBA00022737"/>
    </source>
</evidence>
<dbReference type="InterPro" id="IPR036300">
    <property type="entry name" value="MIR_dom_sf"/>
</dbReference>
<dbReference type="EMBL" id="BLAL01000239">
    <property type="protein sequence ID" value="GES94985.1"/>
    <property type="molecule type" value="Genomic_DNA"/>
</dbReference>
<dbReference type="PROSITE" id="PS50919">
    <property type="entry name" value="MIR"/>
    <property type="match status" value="1"/>
</dbReference>
<dbReference type="Proteomes" id="UP000615446">
    <property type="component" value="Unassembled WGS sequence"/>
</dbReference>
<dbReference type="InterPro" id="IPR016093">
    <property type="entry name" value="MIR_motif"/>
</dbReference>
<organism evidence="3 5">
    <name type="scientific">Rhizophagus clarus</name>
    <dbReference type="NCBI Taxonomy" id="94130"/>
    <lineage>
        <taxon>Eukaryota</taxon>
        <taxon>Fungi</taxon>
        <taxon>Fungi incertae sedis</taxon>
        <taxon>Mucoromycota</taxon>
        <taxon>Glomeromycotina</taxon>
        <taxon>Glomeromycetes</taxon>
        <taxon>Glomerales</taxon>
        <taxon>Glomeraceae</taxon>
        <taxon>Rhizophagus</taxon>
    </lineage>
</organism>
<dbReference type="OrthoDB" id="2332119at2759"/>
<dbReference type="Proteomes" id="UP000247702">
    <property type="component" value="Unassembled WGS sequence"/>
</dbReference>
<sequence>MNYFPKYDGNIHPDEWISDIRKYYSLCPNNGLEILDVAKSFVDITIELPTGINDLEKLCDALKKDITFTLFKDLNKRKLQSLKYISERDGGNTLKFLSDFRRLCYNSEINDIEEQKKYFFKALNDYRYFLTEFYKRMKNINSMNELIKEFEEIVMGESNIIRYESTIALKHVATGKYLASTGSYCYTTGSKKQLIFAGDSELNPNALWKIVNSQSPNNNYVCTNTDIMLQHKMSGQSLGIDCYIVQDKLCQCQNFYHKSPSSNHTEVCCKKYYGYDNRTLKWKFNLSKLGNIEFLRSHDIQFTVGNNTFQEVVCHNERLGGIDEWRIELIKQA</sequence>
<evidence type="ECO:0000313" key="3">
    <source>
        <dbReference type="EMBL" id="GBB91963.1"/>
    </source>
</evidence>
<dbReference type="CDD" id="cd23263">
    <property type="entry name" value="beta-trefoil_MIR"/>
    <property type="match status" value="1"/>
</dbReference>